<evidence type="ECO:0000259" key="4">
    <source>
        <dbReference type="PROSITE" id="PS51077"/>
    </source>
</evidence>
<evidence type="ECO:0000313" key="7">
    <source>
        <dbReference type="Proteomes" id="UP000580517"/>
    </source>
</evidence>
<dbReference type="Gene3D" id="1.10.10.10">
    <property type="entry name" value="Winged helix-like DNA-binding domain superfamily/Winged helix DNA-binding domain"/>
    <property type="match status" value="1"/>
</dbReference>
<dbReference type="Gene3D" id="3.30.450.40">
    <property type="match status" value="1"/>
</dbReference>
<keyword evidence="2" id="KW-0238">DNA-binding</keyword>
<dbReference type="AlphaFoldDB" id="A0A853F7N9"/>
<dbReference type="InterPro" id="IPR014757">
    <property type="entry name" value="Tscrpt_reg_IclR_C"/>
</dbReference>
<dbReference type="InterPro" id="IPR036390">
    <property type="entry name" value="WH_DNA-bd_sf"/>
</dbReference>
<organism evidence="6 7">
    <name type="scientific">Allopusillimonas soli</name>
    <dbReference type="NCBI Taxonomy" id="659016"/>
    <lineage>
        <taxon>Bacteria</taxon>
        <taxon>Pseudomonadati</taxon>
        <taxon>Pseudomonadota</taxon>
        <taxon>Betaproteobacteria</taxon>
        <taxon>Burkholderiales</taxon>
        <taxon>Alcaligenaceae</taxon>
        <taxon>Allopusillimonas</taxon>
    </lineage>
</organism>
<evidence type="ECO:0000256" key="3">
    <source>
        <dbReference type="ARBA" id="ARBA00023163"/>
    </source>
</evidence>
<evidence type="ECO:0000256" key="1">
    <source>
        <dbReference type="ARBA" id="ARBA00023015"/>
    </source>
</evidence>
<dbReference type="SUPFAM" id="SSF46785">
    <property type="entry name" value="Winged helix' DNA-binding domain"/>
    <property type="match status" value="1"/>
</dbReference>
<keyword evidence="7" id="KW-1185">Reference proteome</keyword>
<reference evidence="6 7" key="1">
    <citation type="submission" date="2020-07" db="EMBL/GenBank/DDBJ databases">
        <title>Taxonomic revisions and descriptions of new bacterial species based on genomic comparisons in the high-G+C-content subgroup of the family Alcaligenaceae.</title>
        <authorList>
            <person name="Szabo A."/>
            <person name="Felfoldi T."/>
        </authorList>
    </citation>
    <scope>NUCLEOTIDE SEQUENCE [LARGE SCALE GENOMIC DNA]</scope>
    <source>
        <strain evidence="6 7">DSM 25264</strain>
    </source>
</reference>
<dbReference type="GO" id="GO:0045892">
    <property type="term" value="P:negative regulation of DNA-templated transcription"/>
    <property type="evidence" value="ECO:0007669"/>
    <property type="project" value="TreeGrafter"/>
</dbReference>
<dbReference type="GO" id="GO:0003677">
    <property type="term" value="F:DNA binding"/>
    <property type="evidence" value="ECO:0007669"/>
    <property type="project" value="UniProtKB-KW"/>
</dbReference>
<dbReference type="EMBL" id="JACCEW010000001">
    <property type="protein sequence ID" value="NYT35989.1"/>
    <property type="molecule type" value="Genomic_DNA"/>
</dbReference>
<dbReference type="InterPro" id="IPR029016">
    <property type="entry name" value="GAF-like_dom_sf"/>
</dbReference>
<accession>A0A853F7N9</accession>
<proteinExistence type="predicted"/>
<dbReference type="PROSITE" id="PS51078">
    <property type="entry name" value="ICLR_ED"/>
    <property type="match status" value="1"/>
</dbReference>
<keyword evidence="3" id="KW-0804">Transcription</keyword>
<sequence>MDEAAIKGGADRVLYVLATLARLERPVAMPELVELTGLAQSTLYRQLALLKRWGFVIGDNSAYSPGPMCVPLAWGFDQSSFLRREAHDQLDALSRESGESIGLLVAAKDQVVCLDMVESSHSLRCSFQKGRSLPLSRGASAKALLAFMSAAQQAATLQRLYGEAPQDAPARTALAQQLIQIRAQGYAISDGEVDTGIWGVSAPIFQQPGRHATAVITLMAPSTRVRDRTQGFVGLTVQAASHISQRLQSL</sequence>
<dbReference type="Proteomes" id="UP000580517">
    <property type="component" value="Unassembled WGS sequence"/>
</dbReference>
<protein>
    <submittedName>
        <fullName evidence="6">IclR family transcriptional regulator</fullName>
    </submittedName>
</protein>
<dbReference type="InterPro" id="IPR050707">
    <property type="entry name" value="HTH_MetabolicPath_Reg"/>
</dbReference>
<dbReference type="PROSITE" id="PS51077">
    <property type="entry name" value="HTH_ICLR"/>
    <property type="match status" value="1"/>
</dbReference>
<gene>
    <name evidence="6" type="ORF">H0A68_03825</name>
</gene>
<dbReference type="InterPro" id="IPR036388">
    <property type="entry name" value="WH-like_DNA-bd_sf"/>
</dbReference>
<evidence type="ECO:0000313" key="6">
    <source>
        <dbReference type="EMBL" id="NYT35989.1"/>
    </source>
</evidence>
<evidence type="ECO:0000259" key="5">
    <source>
        <dbReference type="PROSITE" id="PS51078"/>
    </source>
</evidence>
<comment type="caution">
    <text evidence="6">The sequence shown here is derived from an EMBL/GenBank/DDBJ whole genome shotgun (WGS) entry which is preliminary data.</text>
</comment>
<keyword evidence="1" id="KW-0805">Transcription regulation</keyword>
<dbReference type="OrthoDB" id="9807558at2"/>
<dbReference type="PANTHER" id="PTHR30136:SF24">
    <property type="entry name" value="HTH-TYPE TRANSCRIPTIONAL REPRESSOR ALLR"/>
    <property type="match status" value="1"/>
</dbReference>
<feature type="domain" description="IclR-ED" evidence="5">
    <location>
        <begin position="68"/>
        <end position="249"/>
    </location>
</feature>
<dbReference type="PANTHER" id="PTHR30136">
    <property type="entry name" value="HELIX-TURN-HELIX TRANSCRIPTIONAL REGULATOR, ICLR FAMILY"/>
    <property type="match status" value="1"/>
</dbReference>
<dbReference type="Pfam" id="PF01614">
    <property type="entry name" value="IclR_C"/>
    <property type="match status" value="1"/>
</dbReference>
<dbReference type="SMART" id="SM00346">
    <property type="entry name" value="HTH_ICLR"/>
    <property type="match status" value="1"/>
</dbReference>
<dbReference type="SUPFAM" id="SSF55781">
    <property type="entry name" value="GAF domain-like"/>
    <property type="match status" value="1"/>
</dbReference>
<dbReference type="Pfam" id="PF09339">
    <property type="entry name" value="HTH_IclR"/>
    <property type="match status" value="1"/>
</dbReference>
<name>A0A853F7N9_9BURK</name>
<feature type="domain" description="HTH iclR-type" evidence="4">
    <location>
        <begin position="7"/>
        <end position="67"/>
    </location>
</feature>
<dbReference type="InterPro" id="IPR005471">
    <property type="entry name" value="Tscrpt_reg_IclR_N"/>
</dbReference>
<evidence type="ECO:0000256" key="2">
    <source>
        <dbReference type="ARBA" id="ARBA00023125"/>
    </source>
</evidence>
<dbReference type="GO" id="GO:0003700">
    <property type="term" value="F:DNA-binding transcription factor activity"/>
    <property type="evidence" value="ECO:0007669"/>
    <property type="project" value="TreeGrafter"/>
</dbReference>
<dbReference type="RefSeq" id="WP_129967908.1">
    <property type="nucleotide sequence ID" value="NZ_JACCEW010000001.1"/>
</dbReference>